<dbReference type="SUPFAM" id="SSF57716">
    <property type="entry name" value="Glucocorticoid receptor-like (DNA-binding domain)"/>
    <property type="match status" value="1"/>
</dbReference>
<gene>
    <name evidence="3" type="ORF">VSH64_42995</name>
</gene>
<feature type="domain" description="ClpX-type ZB" evidence="2">
    <location>
        <begin position="1"/>
        <end position="48"/>
    </location>
</feature>
<dbReference type="Proteomes" id="UP001330812">
    <property type="component" value="Chromosome"/>
</dbReference>
<dbReference type="InterPro" id="IPR059188">
    <property type="entry name" value="Znf_CLPX-like"/>
</dbReference>
<dbReference type="InterPro" id="IPR038366">
    <property type="entry name" value="Znf_CppX_C4_sf"/>
</dbReference>
<dbReference type="Gene3D" id="6.20.220.10">
    <property type="entry name" value="ClpX chaperone, C4-type zinc finger domain"/>
    <property type="match status" value="1"/>
</dbReference>
<reference evidence="3 4" key="1">
    <citation type="journal article" date="2015" name="Int. J. Syst. Evol. Microbiol.">
        <title>Amycolatopsis rhabdoformis sp. nov., an actinomycete isolated from a tropical forest soil.</title>
        <authorList>
            <person name="Souza W.R."/>
            <person name="Silva R.E."/>
            <person name="Goodfellow M."/>
            <person name="Busarakam K."/>
            <person name="Figueiro F.S."/>
            <person name="Ferreira D."/>
            <person name="Rodrigues-Filho E."/>
            <person name="Moraes L.A.B."/>
            <person name="Zucchi T.D."/>
        </authorList>
    </citation>
    <scope>NUCLEOTIDE SEQUENCE [LARGE SCALE GENOMIC DNA]</scope>
    <source>
        <strain evidence="3 4">NCIMB 14900</strain>
    </source>
</reference>
<evidence type="ECO:0000256" key="1">
    <source>
        <dbReference type="PROSITE-ProRule" id="PRU01250"/>
    </source>
</evidence>
<feature type="binding site" evidence="1">
    <location>
        <position position="7"/>
    </location>
    <ligand>
        <name>Zn(2+)</name>
        <dbReference type="ChEBI" id="CHEBI:29105"/>
    </ligand>
</feature>
<dbReference type="SMART" id="SM00994">
    <property type="entry name" value="zf-C4_ClpX"/>
    <property type="match status" value="1"/>
</dbReference>
<keyword evidence="1" id="KW-0143">Chaperone</keyword>
<evidence type="ECO:0000313" key="4">
    <source>
        <dbReference type="Proteomes" id="UP001330812"/>
    </source>
</evidence>
<dbReference type="EMBL" id="CP142149">
    <property type="protein sequence ID" value="WSE29500.1"/>
    <property type="molecule type" value="Genomic_DNA"/>
</dbReference>
<dbReference type="Pfam" id="PF06689">
    <property type="entry name" value="zf-C4_ClpX"/>
    <property type="match status" value="1"/>
</dbReference>
<evidence type="ECO:0000313" key="3">
    <source>
        <dbReference type="EMBL" id="WSE29500.1"/>
    </source>
</evidence>
<accession>A0ABZ1I783</accession>
<keyword evidence="1" id="KW-0479">Metal-binding</keyword>
<evidence type="ECO:0000259" key="2">
    <source>
        <dbReference type="PROSITE" id="PS51902"/>
    </source>
</evidence>
<feature type="binding site" evidence="1">
    <location>
        <position position="32"/>
    </location>
    <ligand>
        <name>Zn(2+)</name>
        <dbReference type="ChEBI" id="CHEBI:29105"/>
    </ligand>
</feature>
<sequence>MTDDSYCSFCLKPAAEVSKLISGAGVYICDGCVSLCGEILAGQHEPATPEVTLWDRKSDEEILQSIPRMAMVSAQTDARIQAQVDLLRTRGVAWARIGEALGVTRQSAWERFSADK</sequence>
<name>A0ABZ1I783_9PSEU</name>
<protein>
    <submittedName>
        <fullName evidence="3">ClpX C4-type zinc finger protein</fullName>
    </submittedName>
</protein>
<dbReference type="PROSITE" id="PS51902">
    <property type="entry name" value="CLPX_ZB"/>
    <property type="match status" value="1"/>
</dbReference>
<organism evidence="3 4">
    <name type="scientific">Amycolatopsis rhabdoformis</name>
    <dbReference type="NCBI Taxonomy" id="1448059"/>
    <lineage>
        <taxon>Bacteria</taxon>
        <taxon>Bacillati</taxon>
        <taxon>Actinomycetota</taxon>
        <taxon>Actinomycetes</taxon>
        <taxon>Pseudonocardiales</taxon>
        <taxon>Pseudonocardiaceae</taxon>
        <taxon>Amycolatopsis</taxon>
    </lineage>
</organism>
<comment type="similarity">
    <text evidence="1">Belongs to the ClpX chaperone family.</text>
</comment>
<feature type="binding site" evidence="1">
    <location>
        <position position="10"/>
    </location>
    <ligand>
        <name>Zn(2+)</name>
        <dbReference type="ChEBI" id="CHEBI:29105"/>
    </ligand>
</feature>
<feature type="binding site" evidence="1">
    <location>
        <position position="29"/>
    </location>
    <ligand>
        <name>Zn(2+)</name>
        <dbReference type="ChEBI" id="CHEBI:29105"/>
    </ligand>
</feature>
<keyword evidence="1" id="KW-0862">Zinc</keyword>
<dbReference type="InterPro" id="IPR010603">
    <property type="entry name" value="Znf_CppX_C4"/>
</dbReference>
<keyword evidence="4" id="KW-1185">Reference proteome</keyword>
<dbReference type="RefSeq" id="WP_326568462.1">
    <property type="nucleotide sequence ID" value="NZ_CP142149.1"/>
</dbReference>
<proteinExistence type="inferred from homology"/>